<dbReference type="RefSeq" id="WP_264272182.1">
    <property type="nucleotide sequence ID" value="NZ_JANFVX010000020.1"/>
</dbReference>
<reference evidence="1" key="1">
    <citation type="submission" date="2022-06" db="EMBL/GenBank/DDBJ databases">
        <title>Dynamics of rice microbiomes reveals core vertical transmitted seed endophytes.</title>
        <authorList>
            <person name="Liao K."/>
            <person name="Zhang X."/>
        </authorList>
    </citation>
    <scope>NUCLEOTIDE SEQUENCE</scope>
    <source>
        <strain evidence="1">JT1-17</strain>
    </source>
</reference>
<dbReference type="PROSITE" id="PS51257">
    <property type="entry name" value="PROKAR_LIPOPROTEIN"/>
    <property type="match status" value="1"/>
</dbReference>
<accession>A0AAJ1D2A9</accession>
<dbReference type="AlphaFoldDB" id="A0AAJ1D2A9"/>
<comment type="caution">
    <text evidence="1">The sequence shown here is derived from an EMBL/GenBank/DDBJ whole genome shotgun (WGS) entry which is preliminary data.</text>
</comment>
<evidence type="ECO:0000313" key="1">
    <source>
        <dbReference type="EMBL" id="MCW0345880.1"/>
    </source>
</evidence>
<sequence length="88" mass="10251">MNDKLKLKVFPLIIIVALLFFLFSCAETLSNLRDYNANSAKLEKMRNSMRSTCSMLVLQNQLDEPAGERRAHLQEDIDSCKKEFRREL</sequence>
<gene>
    <name evidence="1" type="ORF">NB703_003973</name>
</gene>
<organism evidence="1 2">
    <name type="scientific">Pantoea ananas</name>
    <name type="common">Erwinia uredovora</name>
    <dbReference type="NCBI Taxonomy" id="553"/>
    <lineage>
        <taxon>Bacteria</taxon>
        <taxon>Pseudomonadati</taxon>
        <taxon>Pseudomonadota</taxon>
        <taxon>Gammaproteobacteria</taxon>
        <taxon>Enterobacterales</taxon>
        <taxon>Erwiniaceae</taxon>
        <taxon>Pantoea</taxon>
    </lineage>
</organism>
<protein>
    <submittedName>
        <fullName evidence="1">Uncharacterized protein</fullName>
    </submittedName>
</protein>
<proteinExistence type="predicted"/>
<evidence type="ECO:0000313" key="2">
    <source>
        <dbReference type="Proteomes" id="UP001208888"/>
    </source>
</evidence>
<dbReference type="EMBL" id="JANFVX010000020">
    <property type="protein sequence ID" value="MCW0345880.1"/>
    <property type="molecule type" value="Genomic_DNA"/>
</dbReference>
<name>A0AAJ1D2A9_PANAN</name>
<dbReference type="Proteomes" id="UP001208888">
    <property type="component" value="Unassembled WGS sequence"/>
</dbReference>